<dbReference type="EMBL" id="JAMZFW010000007">
    <property type="protein sequence ID" value="MCP1102071.1"/>
    <property type="molecule type" value="Genomic_DNA"/>
</dbReference>
<dbReference type="Proteomes" id="UP001523566">
    <property type="component" value="Unassembled WGS sequence"/>
</dbReference>
<reference evidence="4 5" key="1">
    <citation type="journal article" date="2022" name="Genome Biol. Evol.">
        <title>Host diet, physiology and behaviors set the stage for Lachnospiraceae cladogenesis.</title>
        <authorList>
            <person name="Vera-Ponce De Leon A."/>
            <person name="Schneider M."/>
            <person name="Jahnes B.C."/>
            <person name="Sadowski V."/>
            <person name="Camuy-Velez L.A."/>
            <person name="Duan J."/>
            <person name="Sabree Z.L."/>
        </authorList>
    </citation>
    <scope>NUCLEOTIDE SEQUENCE [LARGE SCALE GENOMIC DNA]</scope>
    <source>
        <strain evidence="4 5">PAL113</strain>
    </source>
</reference>
<evidence type="ECO:0000256" key="2">
    <source>
        <dbReference type="ARBA" id="ARBA00006479"/>
    </source>
</evidence>
<dbReference type="RefSeq" id="WP_262065857.1">
    <property type="nucleotide sequence ID" value="NZ_JAMXOD010000007.1"/>
</dbReference>
<dbReference type="Gene3D" id="1.10.10.10">
    <property type="entry name" value="Winged helix-like DNA-binding domain superfamily/Winged helix DNA-binding domain"/>
    <property type="match status" value="1"/>
</dbReference>
<protein>
    <submittedName>
        <fullName evidence="4">ROK family protein</fullName>
    </submittedName>
</protein>
<comment type="similarity">
    <text evidence="2">Belongs to the ROK (NagC/XylR) family.</text>
</comment>
<dbReference type="PANTHER" id="PTHR18964:SF149">
    <property type="entry name" value="BIFUNCTIONAL UDP-N-ACETYLGLUCOSAMINE 2-EPIMERASE_N-ACETYLMANNOSAMINE KINASE"/>
    <property type="match status" value="1"/>
</dbReference>
<evidence type="ECO:0000313" key="5">
    <source>
        <dbReference type="Proteomes" id="UP001523566"/>
    </source>
</evidence>
<dbReference type="PANTHER" id="PTHR18964">
    <property type="entry name" value="ROK (REPRESSOR, ORF, KINASE) FAMILY"/>
    <property type="match status" value="1"/>
</dbReference>
<dbReference type="InterPro" id="IPR036388">
    <property type="entry name" value="WH-like_DNA-bd_sf"/>
</dbReference>
<sequence length="383" mass="42155">MARKTLNAASMKMRNQKKVIENLIMTPYSRAELARITGLTRASISNIADELLADGLIKEGEPILGKVGRKSHVLELNPNRYYMIGIDIARDACHIGFMDFKGTVLYSTCITMEQSAADTLNLILTILKKQMSVLDLPKELLGIGITAPGPLNTQEGIILTPPNFENWFHVNVVGFFKKEFHCPVILENNASARALAEKYKGIGNQYTNFVELLIDTGLGSGIILGGSLYPFSSGFGNNFGHMSIDFDGPLCKCGNLGCAELYASIPNILNYGKKLDPHLISWNVVIDEAIKGTPAALNVVEKESEYLSVLITNIMNILDVECIILSGTIAYRSELLIGMLKKKLKTRYLSRDCKSLEILPSAIKKEAPVIAASYLVIEKFIHI</sequence>
<dbReference type="InterPro" id="IPR043129">
    <property type="entry name" value="ATPase_NBD"/>
</dbReference>
<evidence type="ECO:0000256" key="3">
    <source>
        <dbReference type="ARBA" id="ARBA00022629"/>
    </source>
</evidence>
<keyword evidence="3" id="KW-0119">Carbohydrate metabolism</keyword>
<proteinExistence type="inferred from homology"/>
<dbReference type="Pfam" id="PF00480">
    <property type="entry name" value="ROK"/>
    <property type="match status" value="1"/>
</dbReference>
<comment type="function">
    <text evidence="1">Transcriptional repressor of xylose-utilizing enzymes.</text>
</comment>
<dbReference type="SUPFAM" id="SSF46785">
    <property type="entry name" value="Winged helix' DNA-binding domain"/>
    <property type="match status" value="1"/>
</dbReference>
<keyword evidence="5" id="KW-1185">Reference proteome</keyword>
<dbReference type="InterPro" id="IPR000600">
    <property type="entry name" value="ROK"/>
</dbReference>
<name>A0ABT1E8N6_9FIRM</name>
<dbReference type="SUPFAM" id="SSF53067">
    <property type="entry name" value="Actin-like ATPase domain"/>
    <property type="match status" value="1"/>
</dbReference>
<keyword evidence="3" id="KW-0859">Xylose metabolism</keyword>
<evidence type="ECO:0000256" key="1">
    <source>
        <dbReference type="ARBA" id="ARBA00002486"/>
    </source>
</evidence>
<dbReference type="InterPro" id="IPR036390">
    <property type="entry name" value="WH_DNA-bd_sf"/>
</dbReference>
<accession>A0ABT1E8N6</accession>
<dbReference type="Gene3D" id="3.30.420.40">
    <property type="match status" value="2"/>
</dbReference>
<gene>
    <name evidence="4" type="ORF">NK125_06520</name>
</gene>
<evidence type="ECO:0000313" key="4">
    <source>
        <dbReference type="EMBL" id="MCP1102071.1"/>
    </source>
</evidence>
<organism evidence="4 5">
    <name type="scientific">Aequitasia blattaphilus</name>
    <dbReference type="NCBI Taxonomy" id="2949332"/>
    <lineage>
        <taxon>Bacteria</taxon>
        <taxon>Bacillati</taxon>
        <taxon>Bacillota</taxon>
        <taxon>Clostridia</taxon>
        <taxon>Lachnospirales</taxon>
        <taxon>Lachnospiraceae</taxon>
        <taxon>Aequitasia</taxon>
    </lineage>
</organism>
<comment type="caution">
    <text evidence="4">The sequence shown here is derived from an EMBL/GenBank/DDBJ whole genome shotgun (WGS) entry which is preliminary data.</text>
</comment>